<gene>
    <name evidence="1" type="ORF">RE6C_02011</name>
</gene>
<proteinExistence type="predicted"/>
<evidence type="ECO:0000313" key="2">
    <source>
        <dbReference type="Proteomes" id="UP000011529"/>
    </source>
</evidence>
<dbReference type="Proteomes" id="UP000011529">
    <property type="component" value="Unassembled WGS sequence"/>
</dbReference>
<accession>M2B6Y5</accession>
<dbReference type="EMBL" id="ANMO01000097">
    <property type="protein sequence ID" value="EMB17473.1"/>
    <property type="molecule type" value="Genomic_DNA"/>
</dbReference>
<evidence type="ECO:0000313" key="1">
    <source>
        <dbReference type="EMBL" id="EMB17473.1"/>
    </source>
</evidence>
<organism evidence="1 2">
    <name type="scientific">Rhodopirellula europaea 6C</name>
    <dbReference type="NCBI Taxonomy" id="1263867"/>
    <lineage>
        <taxon>Bacteria</taxon>
        <taxon>Pseudomonadati</taxon>
        <taxon>Planctomycetota</taxon>
        <taxon>Planctomycetia</taxon>
        <taxon>Pirellulales</taxon>
        <taxon>Pirellulaceae</taxon>
        <taxon>Rhodopirellula</taxon>
    </lineage>
</organism>
<keyword evidence="2" id="KW-1185">Reference proteome</keyword>
<dbReference type="PATRIC" id="fig|1263867.3.peg.2138"/>
<comment type="caution">
    <text evidence="1">The sequence shown here is derived from an EMBL/GenBank/DDBJ whole genome shotgun (WGS) entry which is preliminary data.</text>
</comment>
<dbReference type="AlphaFoldDB" id="M2B6Y5"/>
<reference evidence="1" key="1">
    <citation type="submission" date="2012-11" db="EMBL/GenBank/DDBJ databases">
        <title>Permanent draft genomes of Rhodopirellula europaea strain SH398 and 6C.</title>
        <authorList>
            <person name="Richter M."/>
            <person name="Richter-Heitmann T."/>
            <person name="Frank C."/>
            <person name="Harder J."/>
            <person name="Glockner F.O."/>
        </authorList>
    </citation>
    <scope>NUCLEOTIDE SEQUENCE</scope>
    <source>
        <strain evidence="1">6C</strain>
    </source>
</reference>
<sequence>MESRIVVANASSSTKIKTVGRTIIADVRSGRISIPSKETSLRAALTDTPVQKNA</sequence>
<protein>
    <submittedName>
        <fullName evidence="1">Uncharacterized protein</fullName>
    </submittedName>
</protein>
<name>M2B6Y5_9BACT</name>
<reference evidence="1" key="2">
    <citation type="journal article" date="2013" name="Mar. Genomics">
        <title>Expression of sulfatases in Rhodopirellula baltica and the diversity of sulfatases in the genus Rhodopirellula.</title>
        <authorList>
            <person name="Wegner C.E."/>
            <person name="Richter-Heitmann T."/>
            <person name="Klindworth A."/>
            <person name="Klockow C."/>
            <person name="Richter M."/>
            <person name="Achstetter T."/>
            <person name="Glockner F.O."/>
            <person name="Harder J."/>
        </authorList>
    </citation>
    <scope>NUCLEOTIDE SEQUENCE [LARGE SCALE GENOMIC DNA]</scope>
    <source>
        <strain evidence="1">6C</strain>
    </source>
</reference>